<keyword evidence="3" id="KW-0597">Phosphoprotein</keyword>
<organism evidence="6 7">
    <name type="scientific">Polymorphospora lycopeni</name>
    <dbReference type="NCBI Taxonomy" id="3140240"/>
    <lineage>
        <taxon>Bacteria</taxon>
        <taxon>Bacillati</taxon>
        <taxon>Actinomycetota</taxon>
        <taxon>Actinomycetes</taxon>
        <taxon>Micromonosporales</taxon>
        <taxon>Micromonosporaceae</taxon>
        <taxon>Polymorphospora</taxon>
    </lineage>
</organism>
<dbReference type="EMBL" id="JBCGDC010000059">
    <property type="protein sequence ID" value="MFB6395444.1"/>
    <property type="molecule type" value="Genomic_DNA"/>
</dbReference>
<dbReference type="Gene3D" id="3.30.559.10">
    <property type="entry name" value="Chloramphenicol acetyltransferase-like domain"/>
    <property type="match status" value="1"/>
</dbReference>
<dbReference type="InterPro" id="IPR023213">
    <property type="entry name" value="CAT-like_dom_sf"/>
</dbReference>
<dbReference type="InterPro" id="IPR045851">
    <property type="entry name" value="AMP-bd_C_sf"/>
</dbReference>
<dbReference type="CDD" id="cd19531">
    <property type="entry name" value="LCL_NRPS-like"/>
    <property type="match status" value="1"/>
</dbReference>
<evidence type="ECO:0000313" key="7">
    <source>
        <dbReference type="Proteomes" id="UP001582793"/>
    </source>
</evidence>
<dbReference type="InterPro" id="IPR010071">
    <property type="entry name" value="AA_adenyl_dom"/>
</dbReference>
<evidence type="ECO:0000313" key="6">
    <source>
        <dbReference type="EMBL" id="MFB6395444.1"/>
    </source>
</evidence>
<dbReference type="RefSeq" id="WP_375735236.1">
    <property type="nucleotide sequence ID" value="NZ_JBCGDC010000059.1"/>
</dbReference>
<dbReference type="PANTHER" id="PTHR45527:SF1">
    <property type="entry name" value="FATTY ACID SYNTHASE"/>
    <property type="match status" value="1"/>
</dbReference>
<dbReference type="InterPro" id="IPR036736">
    <property type="entry name" value="ACP-like_sf"/>
</dbReference>
<evidence type="ECO:0000256" key="2">
    <source>
        <dbReference type="ARBA" id="ARBA00022450"/>
    </source>
</evidence>
<dbReference type="Gene3D" id="3.40.50.720">
    <property type="entry name" value="NAD(P)-binding Rossmann-like Domain"/>
    <property type="match status" value="1"/>
</dbReference>
<comment type="caution">
    <text evidence="6">The sequence shown here is derived from an EMBL/GenBank/DDBJ whole genome shotgun (WGS) entry which is preliminary data.</text>
</comment>
<dbReference type="Gene3D" id="3.30.559.30">
    <property type="entry name" value="Nonribosomal peptide synthetase, condensation domain"/>
    <property type="match status" value="1"/>
</dbReference>
<dbReference type="Gene3D" id="2.30.38.10">
    <property type="entry name" value="Luciferase, Domain 3"/>
    <property type="match status" value="1"/>
</dbReference>
<gene>
    <name evidence="6" type="ORF">AAFH96_20355</name>
</gene>
<dbReference type="PROSITE" id="PS00455">
    <property type="entry name" value="AMP_BINDING"/>
    <property type="match status" value="1"/>
</dbReference>
<dbReference type="CDD" id="cd05235">
    <property type="entry name" value="SDR_e1"/>
    <property type="match status" value="1"/>
</dbReference>
<dbReference type="InterPro" id="IPR010080">
    <property type="entry name" value="Thioester_reductase-like_dom"/>
</dbReference>
<dbReference type="Pfam" id="PF13193">
    <property type="entry name" value="AMP-binding_C"/>
    <property type="match status" value="1"/>
</dbReference>
<dbReference type="Pfam" id="PF00501">
    <property type="entry name" value="AMP-binding"/>
    <property type="match status" value="1"/>
</dbReference>
<keyword evidence="7" id="KW-1185">Reference proteome</keyword>
<dbReference type="InterPro" id="IPR013120">
    <property type="entry name" value="FAR_NAD-bd"/>
</dbReference>
<dbReference type="InterPro" id="IPR009081">
    <property type="entry name" value="PP-bd_ACP"/>
</dbReference>
<accession>A0ABV5CTW5</accession>
<dbReference type="CDD" id="cd05930">
    <property type="entry name" value="A_NRPS"/>
    <property type="match status" value="1"/>
</dbReference>
<dbReference type="InterPro" id="IPR020845">
    <property type="entry name" value="AMP-binding_CS"/>
</dbReference>
<feature type="domain" description="Carrier" evidence="5">
    <location>
        <begin position="1002"/>
        <end position="1077"/>
    </location>
</feature>
<dbReference type="NCBIfam" id="TIGR01733">
    <property type="entry name" value="AA-adenyl-dom"/>
    <property type="match status" value="1"/>
</dbReference>
<sequence length="1495" mass="163366">MSSVREQVAELSDEEKRALLAQLLGQDGNREGERLLPPQRRYWVLHQVSPQVPTHVVRTVDVTGELDVSRLEQAFNLLVDRHEQLRTSFVSVEGRPVAALADAGAVRPGIATFEVGDGTAEPAEEALHKVRVREAGRPFDLDVAPLARVAVVRRTADHHEVQLTAHQMIADEVTADLLLGQLAEAYDALSAGREPAEAPVAASVTAVVDRQRSWLGTAAARREMEFWTRRLAAVPNLDLPIDHPRPLDRMPLLKGARSTVELGPELVAAARELAAAQGTDLSSVAMAGLLAVVARYTREKDIAIGIPVAGRDDAELANTLGTLENTVVVRSEVGADTTLRQLVDQVHANTEQARAHQQLPFEQVVAKLRPEADFSRSPLHQIRFVDSQPKFDTREIGGASWRLADVDSGLAAFDLTVYLRHTEDGRTLLHGEYNAELFKSETIGLFLEHLTTLLTRALAEPDRGCASLPMLSEAETAKVLTEWNDTAVDYPRDALLHDLITAQAARTPDALAVMAGSDRITYQELDTWSNRLARRLRALGVGPETLVGVTASRKIGTVVAFLGVMKAGGGYVPIDPDQPADRLSSLLADAGIRVMVAADDQAAFHQEASDVWVRPDSADVDAESDEPLPKLVDADNVAYVIYTSGSTGRPKGVVVPHRQIVNSTLARGGFGREAPEAYAIPVALSFDASAAGLYWTLTSGGRVVLPSEDQVRNPALLARLVQHERVTHITHMPSYYQLLLAAGGRQLISLKDISAGGDVFPAQLAVDHYKTLPWAHLYNDYGPTEVTVWATAQLSTAEEDGASVPIGRPINNTRVYLLDEQLNPVPVGVPGEIYVAGDGLARGYLGQAGATADRFGPDPFASTPGARIYRTGDLARHLPDGRLEFLGRVDTQVKIRGFRIELGEIENVLQGHEGVLSAVADARRHPTGDDADLIAWIIPADAAAPPSETDLVAHLKRQLPHYMVPGQIVVCEEFPLNAHGKVDRRALPDPVATPISLPSGEVPRRRIEKEIADVFSEALGVARVGLHDDFFSFGGSSLQLSRVGARLSKAYGLELPLHALFSTPTVAGVAARVELYEREGFEGLKATRDAADDLDRESELDETITGENLAQADFFAPKAILLTGATGYFGVFLLDQLIDQTEADIYCLVRARDVPGAIRRLKETCAHYEVPWDDRFERRVKAVVGDLGKPLFGLSPSIFDDLAKLIDVIYHNGALVNFSMPYSALKAPNVDGTVEMLRLASRYKAKQVHFVSTIDVFIAGHMNRPFLERELPSRPPQVPFSYPQSKWVSEKIIMKAKQRGLPVSIYRPSIMMGHPKTGACHAQNYVLTALRGFLEFGILPDYPESMNAITLDYASAAMVHVSRQEASLGNIYHLWNTEAIPHNALFPWIQSFGYKFDTVDFDEAVQLAINAGPDHPIYPMVPVLLLYTSGDAGLEMSMETEDAIDNRSECINLLDGIKGTGYKPAPLDEKYMHDCLAYLVRHGQLDPPEAFPRRR</sequence>
<dbReference type="InterPro" id="IPR036291">
    <property type="entry name" value="NAD(P)-bd_dom_sf"/>
</dbReference>
<dbReference type="Pfam" id="PF00668">
    <property type="entry name" value="Condensation"/>
    <property type="match status" value="1"/>
</dbReference>
<proteinExistence type="predicted"/>
<dbReference type="SUPFAM" id="SSF52777">
    <property type="entry name" value="CoA-dependent acyltransferases"/>
    <property type="match status" value="2"/>
</dbReference>
<keyword evidence="2" id="KW-0596">Phosphopantetheine</keyword>
<dbReference type="Pfam" id="PF07993">
    <property type="entry name" value="NAD_binding_4"/>
    <property type="match status" value="1"/>
</dbReference>
<protein>
    <submittedName>
        <fullName evidence="6">Amino acid adenylation domain-containing protein</fullName>
    </submittedName>
</protein>
<dbReference type="Gene3D" id="3.30.300.30">
    <property type="match status" value="1"/>
</dbReference>
<dbReference type="Proteomes" id="UP001582793">
    <property type="component" value="Unassembled WGS sequence"/>
</dbReference>
<dbReference type="SUPFAM" id="SSF47336">
    <property type="entry name" value="ACP-like"/>
    <property type="match status" value="1"/>
</dbReference>
<evidence type="ECO:0000259" key="5">
    <source>
        <dbReference type="PROSITE" id="PS50075"/>
    </source>
</evidence>
<dbReference type="PANTHER" id="PTHR45527">
    <property type="entry name" value="NONRIBOSOMAL PEPTIDE SYNTHETASE"/>
    <property type="match status" value="1"/>
</dbReference>
<dbReference type="InterPro" id="IPR001242">
    <property type="entry name" value="Condensation_dom"/>
</dbReference>
<evidence type="ECO:0000256" key="1">
    <source>
        <dbReference type="ARBA" id="ARBA00001957"/>
    </source>
</evidence>
<evidence type="ECO:0000256" key="4">
    <source>
        <dbReference type="ARBA" id="ARBA00022598"/>
    </source>
</evidence>
<dbReference type="NCBIfam" id="TIGR01746">
    <property type="entry name" value="Thioester-redct"/>
    <property type="match status" value="1"/>
</dbReference>
<dbReference type="Pfam" id="PF00550">
    <property type="entry name" value="PP-binding"/>
    <property type="match status" value="1"/>
</dbReference>
<comment type="cofactor">
    <cofactor evidence="1">
        <name>pantetheine 4'-phosphate</name>
        <dbReference type="ChEBI" id="CHEBI:47942"/>
    </cofactor>
</comment>
<dbReference type="SUPFAM" id="SSF56801">
    <property type="entry name" value="Acetyl-CoA synthetase-like"/>
    <property type="match status" value="1"/>
</dbReference>
<reference evidence="6 7" key="1">
    <citation type="submission" date="2024-04" db="EMBL/GenBank/DDBJ databases">
        <title>Polymorphospora sp. isolated from Baiyangdian Lake in Xiong'an New Area.</title>
        <authorList>
            <person name="Zhang X."/>
            <person name="Liu J."/>
        </authorList>
    </citation>
    <scope>NUCLEOTIDE SEQUENCE [LARGE SCALE GENOMIC DNA]</scope>
    <source>
        <strain evidence="6 7">2-325</strain>
    </source>
</reference>
<dbReference type="SUPFAM" id="SSF51735">
    <property type="entry name" value="NAD(P)-binding Rossmann-fold domains"/>
    <property type="match status" value="1"/>
</dbReference>
<evidence type="ECO:0000256" key="3">
    <source>
        <dbReference type="ARBA" id="ARBA00022553"/>
    </source>
</evidence>
<dbReference type="Gene3D" id="1.10.1200.10">
    <property type="entry name" value="ACP-like"/>
    <property type="match status" value="1"/>
</dbReference>
<dbReference type="PROSITE" id="PS50075">
    <property type="entry name" value="CARRIER"/>
    <property type="match status" value="1"/>
</dbReference>
<keyword evidence="4" id="KW-0436">Ligase</keyword>
<dbReference type="InterPro" id="IPR000873">
    <property type="entry name" value="AMP-dep_synth/lig_dom"/>
</dbReference>
<dbReference type="Gene3D" id="3.40.50.980">
    <property type="match status" value="2"/>
</dbReference>
<dbReference type="InterPro" id="IPR025110">
    <property type="entry name" value="AMP-bd_C"/>
</dbReference>
<name>A0ABV5CTW5_9ACTN</name>